<accession>A0ABT3HXR3</accession>
<gene>
    <name evidence="8" type="ORF">OMO38_08605</name>
</gene>
<sequence length="473" mass="56052">MTCKNIFAILLFLPLFFFSQYSKREVEDFNRKISQLRKDGKFGDALILYKKFIEDNKDGGNRQELLHAYVQTANVLSNLSRAKESIEYLELAEKGNQDFHNTEIEAKILGEYGRNYYALGFTQKAIEYYTKSIDLSENIKDEKSKVALLQYLYGLRSSIYEENKQFNNLYIDLHDSYKINPDTYSASRLAKYFTVYRKNLDSAQFYLKKGEELFNAGKLPIFQKSILLRNYGRYYFEKKDYDRAISYYTQSLEISEYLKKPKDILDTNKLLYEVYKANKDNENAGKSLEKYSKINDSLSLEHKKIQETPVKQILREKDKVVKKEKTYLYLIIIVLIIILLLSYFILRRISKSNREEKLEIISKNEIQTQELKLKINESFEEVIQLAKDNSVEFFTRFKEVYPEFIAQLLKIDPKFRVSELTLLAYFYLGFNSKDIATYTFKSVNTVRSRKYNLRKKLGILPEENMELWLKNLV</sequence>
<dbReference type="Gene3D" id="1.25.40.10">
    <property type="entry name" value="Tetratricopeptide repeat domain"/>
    <property type="match status" value="2"/>
</dbReference>
<evidence type="ECO:0000256" key="1">
    <source>
        <dbReference type="ARBA" id="ARBA00004496"/>
    </source>
</evidence>
<dbReference type="EMBL" id="JAPDHW010000005">
    <property type="protein sequence ID" value="MCW3168587.1"/>
    <property type="molecule type" value="Genomic_DNA"/>
</dbReference>
<feature type="transmembrane region" description="Helical" evidence="7">
    <location>
        <begin position="327"/>
        <end position="346"/>
    </location>
</feature>
<evidence type="ECO:0000313" key="9">
    <source>
        <dbReference type="Proteomes" id="UP001163731"/>
    </source>
</evidence>
<dbReference type="InterPro" id="IPR011990">
    <property type="entry name" value="TPR-like_helical_dom_sf"/>
</dbReference>
<dbReference type="InterPro" id="IPR019734">
    <property type="entry name" value="TPR_rpt"/>
</dbReference>
<dbReference type="RefSeq" id="WP_264749793.1">
    <property type="nucleotide sequence ID" value="NZ_JAPDHW010000005.1"/>
</dbReference>
<keyword evidence="3" id="KW-0677">Repeat</keyword>
<dbReference type="SMART" id="SM00028">
    <property type="entry name" value="TPR"/>
    <property type="match status" value="2"/>
</dbReference>
<dbReference type="InterPro" id="IPR051476">
    <property type="entry name" value="Bac_ResReg_Asp_Phosphatase"/>
</dbReference>
<dbReference type="SUPFAM" id="SSF48452">
    <property type="entry name" value="TPR-like"/>
    <property type="match status" value="1"/>
</dbReference>
<reference evidence="8" key="1">
    <citation type="submission" date="2022-10" db="EMBL/GenBank/DDBJ databases">
        <title>Chryseobacterium babae sp. nov. isolated from the gut of the beetle Oryctes rhinoceros, and Chryseobacterium kimseyorum sp. nov., isolated from a stick insect rearing cage.</title>
        <authorList>
            <person name="Shelomi M."/>
            <person name="Han C.-J."/>
            <person name="Chen W.-M."/>
            <person name="Chen H.-K."/>
            <person name="Liaw S.-J."/>
            <person name="Muhle E."/>
            <person name="Clermont D."/>
        </authorList>
    </citation>
    <scope>NUCLEOTIDE SEQUENCE</scope>
    <source>
        <strain evidence="8">09-1422</strain>
    </source>
</reference>
<dbReference type="SUPFAM" id="SSF46894">
    <property type="entry name" value="C-terminal effector domain of the bipartite response regulators"/>
    <property type="match status" value="1"/>
</dbReference>
<proteinExistence type="inferred from homology"/>
<comment type="subcellular location">
    <subcellularLocation>
        <location evidence="1">Cytoplasm</location>
    </subcellularLocation>
</comment>
<evidence type="ECO:0000256" key="6">
    <source>
        <dbReference type="PROSITE-ProRule" id="PRU00339"/>
    </source>
</evidence>
<keyword evidence="2" id="KW-0963">Cytoplasm</keyword>
<keyword evidence="4 6" id="KW-0802">TPR repeat</keyword>
<comment type="similarity">
    <text evidence="5">Belongs to the Rap family.</text>
</comment>
<keyword evidence="7" id="KW-0472">Membrane</keyword>
<protein>
    <recommendedName>
        <fullName evidence="10">HTH luxR-type domain-containing protein</fullName>
    </recommendedName>
</protein>
<dbReference type="PANTHER" id="PTHR46630:SF1">
    <property type="entry name" value="TETRATRICOPEPTIDE REPEAT PROTEIN 29"/>
    <property type="match status" value="1"/>
</dbReference>
<dbReference type="PROSITE" id="PS50005">
    <property type="entry name" value="TPR"/>
    <property type="match status" value="2"/>
</dbReference>
<dbReference type="Pfam" id="PF13181">
    <property type="entry name" value="TPR_8"/>
    <property type="match status" value="2"/>
</dbReference>
<name>A0ABT3HXR3_9FLAO</name>
<feature type="repeat" description="TPR" evidence="6">
    <location>
        <begin position="225"/>
        <end position="258"/>
    </location>
</feature>
<evidence type="ECO:0000256" key="4">
    <source>
        <dbReference type="ARBA" id="ARBA00022803"/>
    </source>
</evidence>
<dbReference type="Proteomes" id="UP001163731">
    <property type="component" value="Unassembled WGS sequence"/>
</dbReference>
<keyword evidence="7" id="KW-1133">Transmembrane helix</keyword>
<dbReference type="InterPro" id="IPR016032">
    <property type="entry name" value="Sig_transdc_resp-reg_C-effctor"/>
</dbReference>
<evidence type="ECO:0000256" key="2">
    <source>
        <dbReference type="ARBA" id="ARBA00022490"/>
    </source>
</evidence>
<keyword evidence="9" id="KW-1185">Reference proteome</keyword>
<evidence type="ECO:0000256" key="5">
    <source>
        <dbReference type="ARBA" id="ARBA00038253"/>
    </source>
</evidence>
<comment type="caution">
    <text evidence="8">The sequence shown here is derived from an EMBL/GenBank/DDBJ whole genome shotgun (WGS) entry which is preliminary data.</text>
</comment>
<evidence type="ECO:0008006" key="10">
    <source>
        <dbReference type="Google" id="ProtNLM"/>
    </source>
</evidence>
<keyword evidence="7" id="KW-0812">Transmembrane</keyword>
<evidence type="ECO:0000256" key="3">
    <source>
        <dbReference type="ARBA" id="ARBA00022737"/>
    </source>
</evidence>
<evidence type="ECO:0000256" key="7">
    <source>
        <dbReference type="SAM" id="Phobius"/>
    </source>
</evidence>
<organism evidence="8 9">
    <name type="scientific">Chryseobacterium kimseyorum</name>
    <dbReference type="NCBI Taxonomy" id="2984028"/>
    <lineage>
        <taxon>Bacteria</taxon>
        <taxon>Pseudomonadati</taxon>
        <taxon>Bacteroidota</taxon>
        <taxon>Flavobacteriia</taxon>
        <taxon>Flavobacteriales</taxon>
        <taxon>Weeksellaceae</taxon>
        <taxon>Chryseobacterium group</taxon>
        <taxon>Chryseobacterium</taxon>
    </lineage>
</organism>
<dbReference type="PANTHER" id="PTHR46630">
    <property type="entry name" value="TETRATRICOPEPTIDE REPEAT PROTEIN 29"/>
    <property type="match status" value="1"/>
</dbReference>
<evidence type="ECO:0000313" key="8">
    <source>
        <dbReference type="EMBL" id="MCW3168587.1"/>
    </source>
</evidence>
<feature type="repeat" description="TPR" evidence="6">
    <location>
        <begin position="106"/>
        <end position="139"/>
    </location>
</feature>